<proteinExistence type="predicted"/>
<protein>
    <submittedName>
        <fullName evidence="2">Uncharacterized protein</fullName>
    </submittedName>
</protein>
<keyword evidence="3" id="KW-1185">Reference proteome</keyword>
<feature type="region of interest" description="Disordered" evidence="1">
    <location>
        <begin position="169"/>
        <end position="194"/>
    </location>
</feature>
<evidence type="ECO:0000256" key="1">
    <source>
        <dbReference type="SAM" id="MobiDB-lite"/>
    </source>
</evidence>
<sequence>MHVGAWKAKATAAANKVDSSLVMHGLVVVRRPRGHGEQGSCACEVWAIPEPRRGRDACARGVGVPGLRRRRSGEKGRRRLQGYDGAAALAPTRKVGTGCPKAGYGGPSARWPDSMARRQWGAAARSPTGAARGRRARRSAESVEGRASAVPCRSRASRLSYRALIRRSRRVPGGAPPSPRIPLLGSSFSWRGAG</sequence>
<organism evidence="2 3">
    <name type="scientific">Panicum virgatum</name>
    <name type="common">Blackwell switchgrass</name>
    <dbReference type="NCBI Taxonomy" id="38727"/>
    <lineage>
        <taxon>Eukaryota</taxon>
        <taxon>Viridiplantae</taxon>
        <taxon>Streptophyta</taxon>
        <taxon>Embryophyta</taxon>
        <taxon>Tracheophyta</taxon>
        <taxon>Spermatophyta</taxon>
        <taxon>Magnoliopsida</taxon>
        <taxon>Liliopsida</taxon>
        <taxon>Poales</taxon>
        <taxon>Poaceae</taxon>
        <taxon>PACMAD clade</taxon>
        <taxon>Panicoideae</taxon>
        <taxon>Panicodae</taxon>
        <taxon>Paniceae</taxon>
        <taxon>Panicinae</taxon>
        <taxon>Panicum</taxon>
        <taxon>Panicum sect. Hiantes</taxon>
    </lineage>
</organism>
<accession>A0A8T0NJP4</accession>
<feature type="compositionally biased region" description="Low complexity" evidence="1">
    <location>
        <begin position="121"/>
        <end position="131"/>
    </location>
</feature>
<name>A0A8T0NJP4_PANVG</name>
<gene>
    <name evidence="2" type="ORF">PVAP13_9KG255413</name>
</gene>
<feature type="region of interest" description="Disordered" evidence="1">
    <location>
        <begin position="120"/>
        <end position="149"/>
    </location>
</feature>
<reference evidence="2" key="1">
    <citation type="submission" date="2020-05" db="EMBL/GenBank/DDBJ databases">
        <title>WGS assembly of Panicum virgatum.</title>
        <authorList>
            <person name="Lovell J.T."/>
            <person name="Jenkins J."/>
            <person name="Shu S."/>
            <person name="Juenger T.E."/>
            <person name="Schmutz J."/>
        </authorList>
    </citation>
    <scope>NUCLEOTIDE SEQUENCE</scope>
    <source>
        <strain evidence="2">AP13</strain>
    </source>
</reference>
<dbReference type="AlphaFoldDB" id="A0A8T0NJP4"/>
<dbReference type="Proteomes" id="UP000823388">
    <property type="component" value="Chromosome 9K"/>
</dbReference>
<comment type="caution">
    <text evidence="2">The sequence shown here is derived from an EMBL/GenBank/DDBJ whole genome shotgun (WGS) entry which is preliminary data.</text>
</comment>
<evidence type="ECO:0000313" key="3">
    <source>
        <dbReference type="Proteomes" id="UP000823388"/>
    </source>
</evidence>
<dbReference type="EMBL" id="CM029053">
    <property type="protein sequence ID" value="KAG2549590.1"/>
    <property type="molecule type" value="Genomic_DNA"/>
</dbReference>
<evidence type="ECO:0000313" key="2">
    <source>
        <dbReference type="EMBL" id="KAG2549590.1"/>
    </source>
</evidence>